<dbReference type="PANTHER" id="PTHR30146">
    <property type="entry name" value="LACI-RELATED TRANSCRIPTIONAL REPRESSOR"/>
    <property type="match status" value="1"/>
</dbReference>
<dbReference type="SMART" id="SM00354">
    <property type="entry name" value="HTH_LACI"/>
    <property type="match status" value="1"/>
</dbReference>
<proteinExistence type="predicted"/>
<feature type="domain" description="HTH lacI-type" evidence="5">
    <location>
        <begin position="10"/>
        <end position="64"/>
    </location>
</feature>
<dbReference type="SUPFAM" id="SSF47413">
    <property type="entry name" value="lambda repressor-like DNA-binding domains"/>
    <property type="match status" value="1"/>
</dbReference>
<evidence type="ECO:0000256" key="1">
    <source>
        <dbReference type="ARBA" id="ARBA00022491"/>
    </source>
</evidence>
<evidence type="ECO:0000313" key="6">
    <source>
        <dbReference type="EMBL" id="OAJ67153.1"/>
    </source>
</evidence>
<keyword evidence="3" id="KW-0238">DNA-binding</keyword>
<dbReference type="InterPro" id="IPR028082">
    <property type="entry name" value="Peripla_BP_I"/>
</dbReference>
<name>A0A1B6VIV6_9PROT</name>
<organism evidence="6 7">
    <name type="scientific">Gluconobacter cerinus</name>
    <dbReference type="NCBI Taxonomy" id="38307"/>
    <lineage>
        <taxon>Bacteria</taxon>
        <taxon>Pseudomonadati</taxon>
        <taxon>Pseudomonadota</taxon>
        <taxon>Alphaproteobacteria</taxon>
        <taxon>Acetobacterales</taxon>
        <taxon>Acetobacteraceae</taxon>
        <taxon>Gluconobacter</taxon>
    </lineage>
</organism>
<comment type="caution">
    <text evidence="6">The sequence shown here is derived from an EMBL/GenBank/DDBJ whole genome shotgun (WGS) entry which is preliminary data.</text>
</comment>
<evidence type="ECO:0000256" key="2">
    <source>
        <dbReference type="ARBA" id="ARBA00023015"/>
    </source>
</evidence>
<keyword evidence="2" id="KW-0805">Transcription regulation</keyword>
<dbReference type="PANTHER" id="PTHR30146:SF148">
    <property type="entry name" value="HTH-TYPE TRANSCRIPTIONAL REPRESSOR PURR-RELATED"/>
    <property type="match status" value="1"/>
</dbReference>
<dbReference type="InterPro" id="IPR000843">
    <property type="entry name" value="HTH_LacI"/>
</dbReference>
<dbReference type="Pfam" id="PF13377">
    <property type="entry name" value="Peripla_BP_3"/>
    <property type="match status" value="1"/>
</dbReference>
<reference evidence="6 7" key="1">
    <citation type="submission" date="2016-03" db="EMBL/GenBank/DDBJ databases">
        <title>Draft genome sequence of Gluconobacter cerinus strain CECT 9110.</title>
        <authorList>
            <person name="Sainz F."/>
            <person name="Mas A."/>
            <person name="Torija M.J."/>
        </authorList>
    </citation>
    <scope>NUCLEOTIDE SEQUENCE [LARGE SCALE GENOMIC DNA]</scope>
    <source>
        <strain evidence="6 7">CECT 9110</strain>
    </source>
</reference>
<dbReference type="AlphaFoldDB" id="A0A1B6VIV6"/>
<dbReference type="InterPro" id="IPR010982">
    <property type="entry name" value="Lambda_DNA-bd_dom_sf"/>
</dbReference>
<gene>
    <name evidence="6" type="ORF">A0123_02125</name>
</gene>
<dbReference type="Gene3D" id="3.40.50.2300">
    <property type="match status" value="2"/>
</dbReference>
<keyword evidence="4" id="KW-0804">Transcription</keyword>
<dbReference type="PATRIC" id="fig|38307.3.peg.2196"/>
<dbReference type="GO" id="GO:0003700">
    <property type="term" value="F:DNA-binding transcription factor activity"/>
    <property type="evidence" value="ECO:0007669"/>
    <property type="project" value="TreeGrafter"/>
</dbReference>
<protein>
    <submittedName>
        <fullName evidence="6">LacI family transcriptional regulator</fullName>
    </submittedName>
</protein>
<accession>A0A1B6VIV6</accession>
<dbReference type="PROSITE" id="PS50932">
    <property type="entry name" value="HTH_LACI_2"/>
    <property type="match status" value="1"/>
</dbReference>
<dbReference type="EMBL" id="LUTU01000009">
    <property type="protein sequence ID" value="OAJ67153.1"/>
    <property type="molecule type" value="Genomic_DNA"/>
</dbReference>
<dbReference type="Proteomes" id="UP000077786">
    <property type="component" value="Unassembled WGS sequence"/>
</dbReference>
<dbReference type="SUPFAM" id="SSF53822">
    <property type="entry name" value="Periplasmic binding protein-like I"/>
    <property type="match status" value="1"/>
</dbReference>
<evidence type="ECO:0000256" key="3">
    <source>
        <dbReference type="ARBA" id="ARBA00023125"/>
    </source>
</evidence>
<dbReference type="GO" id="GO:0000976">
    <property type="term" value="F:transcription cis-regulatory region binding"/>
    <property type="evidence" value="ECO:0007669"/>
    <property type="project" value="TreeGrafter"/>
</dbReference>
<keyword evidence="1" id="KW-0678">Repressor</keyword>
<dbReference type="CDD" id="cd06289">
    <property type="entry name" value="PBP1_MalI-like"/>
    <property type="match status" value="1"/>
</dbReference>
<evidence type="ECO:0000313" key="7">
    <source>
        <dbReference type="Proteomes" id="UP000077786"/>
    </source>
</evidence>
<evidence type="ECO:0000259" key="5">
    <source>
        <dbReference type="PROSITE" id="PS50932"/>
    </source>
</evidence>
<dbReference type="Gene3D" id="1.10.260.40">
    <property type="entry name" value="lambda repressor-like DNA-binding domains"/>
    <property type="match status" value="1"/>
</dbReference>
<dbReference type="CDD" id="cd01392">
    <property type="entry name" value="HTH_LacI"/>
    <property type="match status" value="1"/>
</dbReference>
<sequence length="341" mass="37080">MKKSQAPQPVNLLDVARAAGVSRATASLVVRGSPLIAPPTRERVLEAMKQLGYIYNRGAANLRQSRTHTIGLVLSNIANPFFSELTAGVDDVNDANDVVCFIANSVESPERQARQIQRLREHNVDGVIICPAIGSNDTLLEDLRRLSLPYVQVLRHVPYGSGDYVAADYALGIEKAVKHLVETGRQKIMFVGGMSVHSAAVARLDGFHRAMALHQLPDDMVVAGKWGNTYDEVELDRLLLGSNPPDSAICYNDIMALALMSHLQRRGYTLGDDFAVIGMDDLPQAAAAYPPLTTIATNPRMIGKAAATLLQKRLEAPDRPAERIILPTDLVIRASSEARTS</sequence>
<dbReference type="OrthoDB" id="9772505at2"/>
<dbReference type="PROSITE" id="PS00356">
    <property type="entry name" value="HTH_LACI_1"/>
    <property type="match status" value="1"/>
</dbReference>
<dbReference type="Pfam" id="PF00356">
    <property type="entry name" value="LacI"/>
    <property type="match status" value="1"/>
</dbReference>
<evidence type="ECO:0000256" key="4">
    <source>
        <dbReference type="ARBA" id="ARBA00023163"/>
    </source>
</evidence>
<dbReference type="RefSeq" id="WP_064274817.1">
    <property type="nucleotide sequence ID" value="NZ_LUTU01000009.1"/>
</dbReference>
<dbReference type="InterPro" id="IPR046335">
    <property type="entry name" value="LacI/GalR-like_sensor"/>
</dbReference>